<dbReference type="OrthoDB" id="2160351at2759"/>
<proteinExistence type="inferred from homology"/>
<dbReference type="GO" id="GO:0003677">
    <property type="term" value="F:DNA binding"/>
    <property type="evidence" value="ECO:0007669"/>
    <property type="project" value="InterPro"/>
</dbReference>
<keyword evidence="8" id="KW-1185">Reference proteome</keyword>
<dbReference type="PANTHER" id="PTHR45997">
    <property type="entry name" value="DNA LIGASE 4"/>
    <property type="match status" value="1"/>
</dbReference>
<gene>
    <name evidence="7" type="ORF">BDY17DRAFT_239111</name>
</gene>
<dbReference type="RefSeq" id="XP_033590248.1">
    <property type="nucleotide sequence ID" value="XM_033730338.1"/>
</dbReference>
<keyword evidence="3" id="KW-0547">Nucleotide-binding</keyword>
<evidence type="ECO:0000256" key="4">
    <source>
        <dbReference type="ARBA" id="ARBA00022840"/>
    </source>
</evidence>
<dbReference type="GeneID" id="54471340"/>
<keyword evidence="2" id="KW-0436">Ligase</keyword>
<dbReference type="AlphaFoldDB" id="A0A6A6PU94"/>
<dbReference type="GO" id="GO:0006297">
    <property type="term" value="P:nucleotide-excision repair, DNA gap filling"/>
    <property type="evidence" value="ECO:0007669"/>
    <property type="project" value="TreeGrafter"/>
</dbReference>
<evidence type="ECO:0000256" key="5">
    <source>
        <dbReference type="ARBA" id="ARBA00023242"/>
    </source>
</evidence>
<dbReference type="EMBL" id="MU001635">
    <property type="protein sequence ID" value="KAF2483678.1"/>
    <property type="molecule type" value="Genomic_DNA"/>
</dbReference>
<dbReference type="InterPro" id="IPR036599">
    <property type="entry name" value="DNA_ligase_N_sf"/>
</dbReference>
<reference evidence="7" key="1">
    <citation type="journal article" date="2020" name="Stud. Mycol.">
        <title>101 Dothideomycetes genomes: a test case for predicting lifestyles and emergence of pathogens.</title>
        <authorList>
            <person name="Haridas S."/>
            <person name="Albert R."/>
            <person name="Binder M."/>
            <person name="Bloem J."/>
            <person name="Labutti K."/>
            <person name="Salamov A."/>
            <person name="Andreopoulos B."/>
            <person name="Baker S."/>
            <person name="Barry K."/>
            <person name="Bills G."/>
            <person name="Bluhm B."/>
            <person name="Cannon C."/>
            <person name="Castanera R."/>
            <person name="Culley D."/>
            <person name="Daum C."/>
            <person name="Ezra D."/>
            <person name="Gonzalez J."/>
            <person name="Henrissat B."/>
            <person name="Kuo A."/>
            <person name="Liang C."/>
            <person name="Lipzen A."/>
            <person name="Lutzoni F."/>
            <person name="Magnuson J."/>
            <person name="Mondo S."/>
            <person name="Nolan M."/>
            <person name="Ohm R."/>
            <person name="Pangilinan J."/>
            <person name="Park H.-J."/>
            <person name="Ramirez L."/>
            <person name="Alfaro M."/>
            <person name="Sun H."/>
            <person name="Tritt A."/>
            <person name="Yoshinaga Y."/>
            <person name="Zwiers L.-H."/>
            <person name="Turgeon B."/>
            <person name="Goodwin S."/>
            <person name="Spatafora J."/>
            <person name="Crous P."/>
            <person name="Grigoriev I."/>
        </authorList>
    </citation>
    <scope>NUCLEOTIDE SEQUENCE</scope>
    <source>
        <strain evidence="7">CBS 113389</strain>
    </source>
</reference>
<dbReference type="GO" id="GO:0005524">
    <property type="term" value="F:ATP binding"/>
    <property type="evidence" value="ECO:0007669"/>
    <property type="project" value="UniProtKB-KW"/>
</dbReference>
<evidence type="ECO:0000259" key="6">
    <source>
        <dbReference type="PROSITE" id="PS50160"/>
    </source>
</evidence>
<dbReference type="InterPro" id="IPR012340">
    <property type="entry name" value="NA-bd_OB-fold"/>
</dbReference>
<feature type="domain" description="ATP-dependent DNA ligase family profile" evidence="6">
    <location>
        <begin position="388"/>
        <end position="539"/>
    </location>
</feature>
<dbReference type="Proteomes" id="UP000799767">
    <property type="component" value="Unassembled WGS sequence"/>
</dbReference>
<dbReference type="InterPro" id="IPR029710">
    <property type="entry name" value="LIG4"/>
</dbReference>
<dbReference type="PANTHER" id="PTHR45997:SF2">
    <property type="entry name" value="ATP DEPENDENT DNA LIGASE DOMAIN PROTEIN (AFU_ORTHOLOGUE AFUA_5G02430)"/>
    <property type="match status" value="1"/>
</dbReference>
<dbReference type="GO" id="GO:0003910">
    <property type="term" value="F:DNA ligase (ATP) activity"/>
    <property type="evidence" value="ECO:0007669"/>
    <property type="project" value="InterPro"/>
</dbReference>
<dbReference type="GO" id="GO:0006310">
    <property type="term" value="P:DNA recombination"/>
    <property type="evidence" value="ECO:0007669"/>
    <property type="project" value="InterPro"/>
</dbReference>
<evidence type="ECO:0000256" key="3">
    <source>
        <dbReference type="ARBA" id="ARBA00022741"/>
    </source>
</evidence>
<dbReference type="GO" id="GO:0032807">
    <property type="term" value="C:DNA ligase IV complex"/>
    <property type="evidence" value="ECO:0007669"/>
    <property type="project" value="TreeGrafter"/>
</dbReference>
<dbReference type="Pfam" id="PF04675">
    <property type="entry name" value="DNA_ligase_A_N"/>
    <property type="match status" value="1"/>
</dbReference>
<dbReference type="SUPFAM" id="SSF56091">
    <property type="entry name" value="DNA ligase/mRNA capping enzyme, catalytic domain"/>
    <property type="match status" value="1"/>
</dbReference>
<dbReference type="InterPro" id="IPR012308">
    <property type="entry name" value="DNA_ligase_ATP-dep_N"/>
</dbReference>
<evidence type="ECO:0000313" key="8">
    <source>
        <dbReference type="Proteomes" id="UP000799767"/>
    </source>
</evidence>
<dbReference type="PROSITE" id="PS50160">
    <property type="entry name" value="DNA_LIGASE_A3"/>
    <property type="match status" value="1"/>
</dbReference>
<comment type="similarity">
    <text evidence="1">Belongs to the ATP-dependent DNA ligase family.</text>
</comment>
<name>A0A6A6PU94_9PEZI</name>
<dbReference type="Pfam" id="PF01068">
    <property type="entry name" value="DNA_ligase_A_M"/>
    <property type="match status" value="1"/>
</dbReference>
<dbReference type="GO" id="GO:0006303">
    <property type="term" value="P:double-strand break repair via nonhomologous end joining"/>
    <property type="evidence" value="ECO:0007669"/>
    <property type="project" value="TreeGrafter"/>
</dbReference>
<organism evidence="7 8">
    <name type="scientific">Neohortaea acidophila</name>
    <dbReference type="NCBI Taxonomy" id="245834"/>
    <lineage>
        <taxon>Eukaryota</taxon>
        <taxon>Fungi</taxon>
        <taxon>Dikarya</taxon>
        <taxon>Ascomycota</taxon>
        <taxon>Pezizomycotina</taxon>
        <taxon>Dothideomycetes</taxon>
        <taxon>Dothideomycetidae</taxon>
        <taxon>Mycosphaerellales</taxon>
        <taxon>Teratosphaeriaceae</taxon>
        <taxon>Neohortaea</taxon>
    </lineage>
</organism>
<dbReference type="Gene3D" id="2.40.50.140">
    <property type="entry name" value="Nucleic acid-binding proteins"/>
    <property type="match status" value="1"/>
</dbReference>
<keyword evidence="4" id="KW-0067">ATP-binding</keyword>
<evidence type="ECO:0000256" key="2">
    <source>
        <dbReference type="ARBA" id="ARBA00022598"/>
    </source>
</evidence>
<protein>
    <recommendedName>
        <fullName evidence="6">ATP-dependent DNA ligase family profile domain-containing protein</fullName>
    </recommendedName>
</protein>
<dbReference type="InterPro" id="IPR012310">
    <property type="entry name" value="DNA_ligase_ATP-dep_cent"/>
</dbReference>
<dbReference type="Gene3D" id="1.10.3260.10">
    <property type="entry name" value="DNA ligase, ATP-dependent, N-terminal domain"/>
    <property type="match status" value="1"/>
</dbReference>
<sequence>MTFPFSEICTLLSRLEDIELRIPPILSPADKNTEIRRVTDSWFKSHRAAIDGLNAESAVAFLSTFLPERRPDRVYSLQAPSLTRVLSRCLGLSAARAKDLTAWRQRGGGDLGQCLERVLKSGGPPALPVVSLDEVDGLLALLAGRCRFSDPNIRLPPSSSEERDRAVRNAVLRLHPSQGKWLSRLILKDFSPVELDDYWTLKSFHFLLPDLLRFQNSLEAALRQLKGPLKHFPPRPDPRSEAPFRQSAAVLLKPLVGVKVGRPNYFKARSIDACISMCGRQPWVLERKYDGEYCEIHIDMTHSPEPRECIKIFSKSGKDSTDDRKDIIPTLVTCLSLDSSKRKIRNRAILLGELVVHSDRQGSVLPFEKIRKHVSRSGVFLGTDADSLPHHDEHLAIVFFDLLLLDDEVVLNKPLAERRIRLREVYTKISGRAMGAEWKVIDFRQEATAARRLMEQFAASIAARCEGLVLKPYNMPYFNLGQKSDGAIDGHIKLKKDYIDGMGDEADFAVVGASYDAQQALDLGLPNIRWTTFHLGCLLNKADVERYDARPKFRIVGSIPAKHCIPRAVLQAANALGGFCAEPYIPRTPPANFDIETPLRNASMNTIFNTPFVFEVLGSGYVKPPNCNYFMLRHPRVKKLHQDRSWKECISVQELQVEAIAAREAPEVGESQET</sequence>
<evidence type="ECO:0000256" key="1">
    <source>
        <dbReference type="ARBA" id="ARBA00007572"/>
    </source>
</evidence>
<dbReference type="Gene3D" id="3.30.470.30">
    <property type="entry name" value="DNA ligase/mRNA capping enzyme"/>
    <property type="match status" value="1"/>
</dbReference>
<evidence type="ECO:0000313" key="7">
    <source>
        <dbReference type="EMBL" id="KAF2483678.1"/>
    </source>
</evidence>
<accession>A0A6A6PU94</accession>
<keyword evidence="5" id="KW-0539">Nucleus</keyword>
<feature type="non-terminal residue" evidence="7">
    <location>
        <position position="674"/>
    </location>
</feature>